<reference evidence="4" key="2">
    <citation type="submission" date="2020-04" db="EMBL/GenBank/DDBJ databases">
        <authorList>
            <consortium name="NCBI Genome Project"/>
        </authorList>
    </citation>
    <scope>NUCLEOTIDE SEQUENCE</scope>
    <source>
        <strain evidence="4">CBS 304.34</strain>
    </source>
</reference>
<feature type="region of interest" description="Disordered" evidence="1">
    <location>
        <begin position="94"/>
        <end position="123"/>
    </location>
</feature>
<dbReference type="EMBL" id="MU003705">
    <property type="protein sequence ID" value="KAF2807177.1"/>
    <property type="molecule type" value="Genomic_DNA"/>
</dbReference>
<name>A0A6A6YH01_9PEZI</name>
<dbReference type="GeneID" id="54469769"/>
<gene>
    <name evidence="2 4" type="ORF">BDZ99DRAFT_75594</name>
</gene>
<accession>A0A6A6YH01</accession>
<reference evidence="2 4" key="1">
    <citation type="journal article" date="2020" name="Stud. Mycol.">
        <title>101 Dothideomycetes genomes: a test case for predicting lifestyles and emergence of pathogens.</title>
        <authorList>
            <person name="Haridas S."/>
            <person name="Albert R."/>
            <person name="Binder M."/>
            <person name="Bloem J."/>
            <person name="Labutti K."/>
            <person name="Salamov A."/>
            <person name="Andreopoulos B."/>
            <person name="Baker S."/>
            <person name="Barry K."/>
            <person name="Bills G."/>
            <person name="Bluhm B."/>
            <person name="Cannon C."/>
            <person name="Castanera R."/>
            <person name="Culley D."/>
            <person name="Daum C."/>
            <person name="Ezra D."/>
            <person name="Gonzalez J."/>
            <person name="Henrissat B."/>
            <person name="Kuo A."/>
            <person name="Liang C."/>
            <person name="Lipzen A."/>
            <person name="Lutzoni F."/>
            <person name="Magnuson J."/>
            <person name="Mondo S."/>
            <person name="Nolan M."/>
            <person name="Ohm R."/>
            <person name="Pangilinan J."/>
            <person name="Park H.-J."/>
            <person name="Ramirez L."/>
            <person name="Alfaro M."/>
            <person name="Sun H."/>
            <person name="Tritt A."/>
            <person name="Yoshinaga Y."/>
            <person name="Zwiers L.-H."/>
            <person name="Turgeon B."/>
            <person name="Goodwin S."/>
            <person name="Spatafora J."/>
            <person name="Crous P."/>
            <person name="Grigoriev I."/>
        </authorList>
    </citation>
    <scope>NUCLEOTIDE SEQUENCE</scope>
    <source>
        <strain evidence="2 4">CBS 304.34</strain>
    </source>
</reference>
<protein>
    <submittedName>
        <fullName evidence="2 4">Uncharacterized protein</fullName>
    </submittedName>
</protein>
<evidence type="ECO:0000313" key="3">
    <source>
        <dbReference type="Proteomes" id="UP000504636"/>
    </source>
</evidence>
<organism evidence="2">
    <name type="scientific">Mytilinidion resinicola</name>
    <dbReference type="NCBI Taxonomy" id="574789"/>
    <lineage>
        <taxon>Eukaryota</taxon>
        <taxon>Fungi</taxon>
        <taxon>Dikarya</taxon>
        <taxon>Ascomycota</taxon>
        <taxon>Pezizomycotina</taxon>
        <taxon>Dothideomycetes</taxon>
        <taxon>Pleosporomycetidae</taxon>
        <taxon>Mytilinidiales</taxon>
        <taxon>Mytilinidiaceae</taxon>
        <taxon>Mytilinidion</taxon>
    </lineage>
</organism>
<proteinExistence type="predicted"/>
<evidence type="ECO:0000313" key="2">
    <source>
        <dbReference type="EMBL" id="KAF2807177.1"/>
    </source>
</evidence>
<dbReference type="Proteomes" id="UP000504636">
    <property type="component" value="Unplaced"/>
</dbReference>
<evidence type="ECO:0000313" key="4">
    <source>
        <dbReference type="RefSeq" id="XP_033574141.1"/>
    </source>
</evidence>
<dbReference type="RefSeq" id="XP_033574141.1">
    <property type="nucleotide sequence ID" value="XM_033728876.1"/>
</dbReference>
<keyword evidence="3" id="KW-1185">Reference proteome</keyword>
<reference evidence="4" key="3">
    <citation type="submission" date="2025-04" db="UniProtKB">
        <authorList>
            <consortium name="RefSeq"/>
        </authorList>
    </citation>
    <scope>IDENTIFICATION</scope>
    <source>
        <strain evidence="4">CBS 304.34</strain>
    </source>
</reference>
<sequence length="184" mass="19861">MQQQTLCCGLRPSLTPARLFSRLASGVPNAPYPPFATGKKSVGAMRGALGIDEGGHESYTYSISQPTASSQLSPLIPGLLDSIATGAAQFRTPASFSSTRSPQCQHSRTPHMSCTQRPQSRPCSPIRARARPRLQSNCLLGSCRKCIRRDHISMYCVCSLICSVRAGLLSLLAKRLRSATDCCF</sequence>
<dbReference type="AlphaFoldDB" id="A0A6A6YH01"/>
<evidence type="ECO:0000256" key="1">
    <source>
        <dbReference type="SAM" id="MobiDB-lite"/>
    </source>
</evidence>
<feature type="compositionally biased region" description="Polar residues" evidence="1">
    <location>
        <begin position="94"/>
        <end position="122"/>
    </location>
</feature>